<protein>
    <recommendedName>
        <fullName evidence="1">non-specific serine/threonine protein kinase</fullName>
        <ecNumber evidence="1">2.7.11.1</ecNumber>
    </recommendedName>
</protein>
<accession>A0A1J4J0T4</accession>
<dbReference type="PANTHER" id="PTHR24356">
    <property type="entry name" value="SERINE/THREONINE-PROTEIN KINASE"/>
    <property type="match status" value="1"/>
</dbReference>
<keyword evidence="11" id="KW-1185">Reference proteome</keyword>
<dbReference type="OrthoDB" id="162894at2759"/>
<dbReference type="SMART" id="SM00220">
    <property type="entry name" value="S_TKc"/>
    <property type="match status" value="1"/>
</dbReference>
<organism evidence="10 11">
    <name type="scientific">Tritrichomonas foetus</name>
    <dbReference type="NCBI Taxonomy" id="1144522"/>
    <lineage>
        <taxon>Eukaryota</taxon>
        <taxon>Metamonada</taxon>
        <taxon>Parabasalia</taxon>
        <taxon>Tritrichomonadida</taxon>
        <taxon>Tritrichomonadidae</taxon>
        <taxon>Tritrichomonas</taxon>
    </lineage>
</organism>
<sequence length="733" mass="83810">MNSEYIHHRRSRHDSQVLFSSTQRTMENYQRTFVILKSQKTILMTINQQIQQSLESSSTSDKAVLEFVLNIVIKILKSDFNNLFSNASNALVALQSVVKKGFNSQNTNKYINGCFNALITLVKLPSLIVDNDGGSPEISRMTSTKSQPLIDCSQDGHTTFCRLCNEAIPTELFSIHMKSCSEAYRAQEKIEAIETEAKKLNYMIGKKILTCGWPGDKEITMKYIFPMTAVKIVLEQALSVDPSNSDSYTSLVQVNRSLNCIQCSTKHQQFLVQAKFLMKELIKRSLSLTNATNIMSSTRKSGSKQMGEKITIASFDFIKRISAGAYARVFLGKNKKSGDIYAIKVTKKSSLHQKNDLQRVLDEKDILLQYNCPNIVNFYYSFVGRNNLYLVMEFLPGGDLYSILQNVGCFDELDAKIYAFQLLEALNYLHKNKIIHRDLKPDNLLIAADGTLRLTDFGLSYAGFLNRQSEESKEMIGTPDYMAPEIILNYSHSYTADYWSFGIILYEFLLGSPPFHAETEIDTYRNIITGKIDFSDTDDLTRESLDLISKLLVADPKKRLGANGIEEIYNHPWFKGFNIKEHNPPFKPDLKSKEDCGYFEQRYLFKAEDDFDIQEDININYQESNDELKSFGSVSISRLIEKNESIAQEIANDGRPSENIQEIQHQESSRNMFMGNKNHFNYQFETQKFDMPFNTMARNRPVIGNLVRIDKGRKIMRRCERKPLNNLQAAACK</sequence>
<keyword evidence="2" id="KW-0723">Serine/threonine-protein kinase</keyword>
<dbReference type="PANTHER" id="PTHR24356:SF1">
    <property type="entry name" value="SERINE_THREONINE-PROTEIN KINASE GREATWALL"/>
    <property type="match status" value="1"/>
</dbReference>
<evidence type="ECO:0000313" key="10">
    <source>
        <dbReference type="EMBL" id="OHS93238.1"/>
    </source>
</evidence>
<dbReference type="GeneID" id="94847922"/>
<dbReference type="PROSITE" id="PS00108">
    <property type="entry name" value="PROTEIN_KINASE_ST"/>
    <property type="match status" value="1"/>
</dbReference>
<keyword evidence="5 10" id="KW-0418">Kinase</keyword>
<dbReference type="SUPFAM" id="SSF56112">
    <property type="entry name" value="Protein kinase-like (PK-like)"/>
    <property type="match status" value="1"/>
</dbReference>
<feature type="domain" description="Protein kinase" evidence="9">
    <location>
        <begin position="315"/>
        <end position="574"/>
    </location>
</feature>
<proteinExistence type="predicted"/>
<keyword evidence="6" id="KW-0067">ATP-binding</keyword>
<evidence type="ECO:0000256" key="7">
    <source>
        <dbReference type="ARBA" id="ARBA00047899"/>
    </source>
</evidence>
<evidence type="ECO:0000256" key="4">
    <source>
        <dbReference type="ARBA" id="ARBA00022741"/>
    </source>
</evidence>
<keyword evidence="4" id="KW-0547">Nucleotide-binding</keyword>
<dbReference type="Proteomes" id="UP000179807">
    <property type="component" value="Unassembled WGS sequence"/>
</dbReference>
<dbReference type="Gene3D" id="1.10.510.10">
    <property type="entry name" value="Transferase(Phosphotransferase) domain 1"/>
    <property type="match status" value="1"/>
</dbReference>
<dbReference type="EC" id="2.7.11.1" evidence="1"/>
<evidence type="ECO:0000256" key="5">
    <source>
        <dbReference type="ARBA" id="ARBA00022777"/>
    </source>
</evidence>
<dbReference type="AlphaFoldDB" id="A0A1J4J0T4"/>
<name>A0A1J4J0T4_9EUKA</name>
<keyword evidence="3" id="KW-0808">Transferase</keyword>
<evidence type="ECO:0000256" key="6">
    <source>
        <dbReference type="ARBA" id="ARBA00022840"/>
    </source>
</evidence>
<dbReference type="FunFam" id="1.10.510.10:FF:000571">
    <property type="entry name" value="Maternal embryonic leucine zipper kinase"/>
    <property type="match status" value="1"/>
</dbReference>
<evidence type="ECO:0000256" key="2">
    <source>
        <dbReference type="ARBA" id="ARBA00022527"/>
    </source>
</evidence>
<evidence type="ECO:0000256" key="1">
    <source>
        <dbReference type="ARBA" id="ARBA00012513"/>
    </source>
</evidence>
<dbReference type="RefSeq" id="XP_068346375.1">
    <property type="nucleotide sequence ID" value="XM_068513218.1"/>
</dbReference>
<dbReference type="PROSITE" id="PS50011">
    <property type="entry name" value="PROTEIN_KINASE_DOM"/>
    <property type="match status" value="1"/>
</dbReference>
<dbReference type="InterPro" id="IPR008271">
    <property type="entry name" value="Ser/Thr_kinase_AS"/>
</dbReference>
<reference evidence="10" key="1">
    <citation type="submission" date="2016-10" db="EMBL/GenBank/DDBJ databases">
        <authorList>
            <person name="Benchimol M."/>
            <person name="Almeida L.G."/>
            <person name="Vasconcelos A.T."/>
            <person name="Perreira-Neves A."/>
            <person name="Rosa I.A."/>
            <person name="Tasca T."/>
            <person name="Bogo M.R."/>
            <person name="de Souza W."/>
        </authorList>
    </citation>
    <scope>NUCLEOTIDE SEQUENCE [LARGE SCALE GENOMIC DNA]</scope>
    <source>
        <strain evidence="10">K</strain>
    </source>
</reference>
<dbReference type="GO" id="GO:0005524">
    <property type="term" value="F:ATP binding"/>
    <property type="evidence" value="ECO:0007669"/>
    <property type="project" value="UniProtKB-KW"/>
</dbReference>
<evidence type="ECO:0000256" key="8">
    <source>
        <dbReference type="ARBA" id="ARBA00048679"/>
    </source>
</evidence>
<dbReference type="InterPro" id="IPR000719">
    <property type="entry name" value="Prot_kinase_dom"/>
</dbReference>
<dbReference type="VEuPathDB" id="TrichDB:TRFO_40464"/>
<dbReference type="InterPro" id="IPR011009">
    <property type="entry name" value="Kinase-like_dom_sf"/>
</dbReference>
<dbReference type="InterPro" id="IPR050236">
    <property type="entry name" value="Ser_Thr_kinase_AGC"/>
</dbReference>
<dbReference type="EMBL" id="MLAK01001420">
    <property type="protein sequence ID" value="OHS93238.1"/>
    <property type="molecule type" value="Genomic_DNA"/>
</dbReference>
<dbReference type="GO" id="GO:0035556">
    <property type="term" value="P:intracellular signal transduction"/>
    <property type="evidence" value="ECO:0007669"/>
    <property type="project" value="TreeGrafter"/>
</dbReference>
<dbReference type="Gene3D" id="3.30.200.20">
    <property type="entry name" value="Phosphorylase Kinase, domain 1"/>
    <property type="match status" value="1"/>
</dbReference>
<dbReference type="Pfam" id="PF00069">
    <property type="entry name" value="Pkinase"/>
    <property type="match status" value="1"/>
</dbReference>
<comment type="caution">
    <text evidence="10">The sequence shown here is derived from an EMBL/GenBank/DDBJ whole genome shotgun (WGS) entry which is preliminary data.</text>
</comment>
<dbReference type="GO" id="GO:0004674">
    <property type="term" value="F:protein serine/threonine kinase activity"/>
    <property type="evidence" value="ECO:0007669"/>
    <property type="project" value="UniProtKB-KW"/>
</dbReference>
<dbReference type="CDD" id="cd05579">
    <property type="entry name" value="STKc_MAST_like"/>
    <property type="match status" value="1"/>
</dbReference>
<comment type="catalytic activity">
    <reaction evidence="7">
        <text>L-threonyl-[protein] + ATP = O-phospho-L-threonyl-[protein] + ADP + H(+)</text>
        <dbReference type="Rhea" id="RHEA:46608"/>
        <dbReference type="Rhea" id="RHEA-COMP:11060"/>
        <dbReference type="Rhea" id="RHEA-COMP:11605"/>
        <dbReference type="ChEBI" id="CHEBI:15378"/>
        <dbReference type="ChEBI" id="CHEBI:30013"/>
        <dbReference type="ChEBI" id="CHEBI:30616"/>
        <dbReference type="ChEBI" id="CHEBI:61977"/>
        <dbReference type="ChEBI" id="CHEBI:456216"/>
        <dbReference type="EC" id="2.7.11.1"/>
    </reaction>
</comment>
<evidence type="ECO:0000313" key="11">
    <source>
        <dbReference type="Proteomes" id="UP000179807"/>
    </source>
</evidence>
<gene>
    <name evidence="10" type="ORF">TRFO_40464</name>
</gene>
<evidence type="ECO:0000256" key="3">
    <source>
        <dbReference type="ARBA" id="ARBA00022679"/>
    </source>
</evidence>
<comment type="catalytic activity">
    <reaction evidence="8">
        <text>L-seryl-[protein] + ATP = O-phospho-L-seryl-[protein] + ADP + H(+)</text>
        <dbReference type="Rhea" id="RHEA:17989"/>
        <dbReference type="Rhea" id="RHEA-COMP:9863"/>
        <dbReference type="Rhea" id="RHEA-COMP:11604"/>
        <dbReference type="ChEBI" id="CHEBI:15378"/>
        <dbReference type="ChEBI" id="CHEBI:29999"/>
        <dbReference type="ChEBI" id="CHEBI:30616"/>
        <dbReference type="ChEBI" id="CHEBI:83421"/>
        <dbReference type="ChEBI" id="CHEBI:456216"/>
        <dbReference type="EC" id="2.7.11.1"/>
    </reaction>
</comment>
<evidence type="ECO:0000259" key="9">
    <source>
        <dbReference type="PROSITE" id="PS50011"/>
    </source>
</evidence>